<reference evidence="3" key="1">
    <citation type="submission" date="2021-01" db="EMBL/GenBank/DDBJ databases">
        <authorList>
            <person name="Corre E."/>
            <person name="Pelletier E."/>
            <person name="Niang G."/>
            <person name="Scheremetjew M."/>
            <person name="Finn R."/>
            <person name="Kale V."/>
            <person name="Holt S."/>
            <person name="Cochrane G."/>
            <person name="Meng A."/>
            <person name="Brown T."/>
            <person name="Cohen L."/>
        </authorList>
    </citation>
    <scope>NUCLEOTIDE SEQUENCE</scope>
    <source>
        <strain evidence="3">CCMP2058</strain>
    </source>
</reference>
<dbReference type="InterPro" id="IPR035969">
    <property type="entry name" value="Rab-GAP_TBC_sf"/>
</dbReference>
<evidence type="ECO:0000313" key="3">
    <source>
        <dbReference type="EMBL" id="CAD8459834.1"/>
    </source>
</evidence>
<evidence type="ECO:0000256" key="1">
    <source>
        <dbReference type="SAM" id="Phobius"/>
    </source>
</evidence>
<keyword evidence="1" id="KW-0472">Membrane</keyword>
<dbReference type="AlphaFoldDB" id="A0A7S0H755"/>
<proteinExistence type="predicted"/>
<dbReference type="Gene3D" id="1.10.472.80">
    <property type="entry name" value="Ypt/Rab-GAP domain of gyp1p, domain 3"/>
    <property type="match status" value="1"/>
</dbReference>
<accession>A0A7S0H755</accession>
<dbReference type="Pfam" id="PF00566">
    <property type="entry name" value="RabGAP-TBC"/>
    <property type="match status" value="1"/>
</dbReference>
<dbReference type="InterPro" id="IPR000195">
    <property type="entry name" value="Rab-GAP-TBC_dom"/>
</dbReference>
<dbReference type="SUPFAM" id="SSF47923">
    <property type="entry name" value="Ypt/Rab-GAP domain of gyp1p"/>
    <property type="match status" value="2"/>
</dbReference>
<dbReference type="SMART" id="SM00164">
    <property type="entry name" value="TBC"/>
    <property type="match status" value="1"/>
</dbReference>
<dbReference type="Gene3D" id="1.10.8.270">
    <property type="entry name" value="putative rabgap domain of human tbc1 domain family member 14 like domains"/>
    <property type="match status" value="1"/>
</dbReference>
<protein>
    <recommendedName>
        <fullName evidence="2">Rab-GAP TBC domain-containing protein</fullName>
    </recommendedName>
</protein>
<dbReference type="GO" id="GO:0005096">
    <property type="term" value="F:GTPase activator activity"/>
    <property type="evidence" value="ECO:0007669"/>
    <property type="project" value="TreeGrafter"/>
</dbReference>
<sequence length="412" mass="46381">MDLPPLSRAVGIAGATIAAIVAARLYHQYLRRQKFMRIVKRLSERVLRMRKTVSELQSRLEAMSAASAPHRKAAAARLESVRLILSKISPKQARLMLRRGIVVAVVRGVLWERAVYGKSISEEALAKLAAWGDENYLRTIKADLARTFPRADGFQAGGRYLPRLEKVLRAYAGFDKIRYVQGMNSVAGMACLAAQTDSQAYAIYKEFMLGSFYGHRHMFERPRTKGTIGFPLACKLGWILDRLMEKYHPELALHLNKTLDSFHCSAGIFSGVNVAYMSLKWFMTLFASVFPGHLALRIYDSFVTDGHVAVLRIAMLTIEERKADFLALPVGDLKIIQPRQWHNLDDDEVDPSSTAAESKIAGEPRLRPLWRQDPDEILAMAAELPPSCEEYSRLNQMYEIQGQPGNGLPWSM</sequence>
<dbReference type="InterPro" id="IPR050302">
    <property type="entry name" value="Rab_GAP_TBC_domain"/>
</dbReference>
<keyword evidence="1" id="KW-1133">Transmembrane helix</keyword>
<dbReference type="PANTHER" id="PTHR47219">
    <property type="entry name" value="RAB GTPASE-ACTIVATING PROTEIN 1-LIKE"/>
    <property type="match status" value="1"/>
</dbReference>
<dbReference type="PROSITE" id="PS50086">
    <property type="entry name" value="TBC_RABGAP"/>
    <property type="match status" value="1"/>
</dbReference>
<evidence type="ECO:0000259" key="2">
    <source>
        <dbReference type="PROSITE" id="PS50086"/>
    </source>
</evidence>
<dbReference type="PANTHER" id="PTHR47219:SF9">
    <property type="entry name" value="GTPASE ACTIVATING PROTEIN AND CENTROSOME-ASSOCIATED, ISOFORM B"/>
    <property type="match status" value="1"/>
</dbReference>
<keyword evidence="1" id="KW-0812">Transmembrane</keyword>
<feature type="transmembrane region" description="Helical" evidence="1">
    <location>
        <begin position="6"/>
        <end position="27"/>
    </location>
</feature>
<dbReference type="GO" id="GO:0031267">
    <property type="term" value="F:small GTPase binding"/>
    <property type="evidence" value="ECO:0007669"/>
    <property type="project" value="TreeGrafter"/>
</dbReference>
<name>A0A7S0H755_9EUKA</name>
<dbReference type="EMBL" id="HBEM01027594">
    <property type="protein sequence ID" value="CAD8459834.1"/>
    <property type="molecule type" value="Transcribed_RNA"/>
</dbReference>
<gene>
    <name evidence="3" type="ORF">LAMO00422_LOCUS18792</name>
</gene>
<organism evidence="3">
    <name type="scientific">Amorphochlora amoebiformis</name>
    <dbReference type="NCBI Taxonomy" id="1561963"/>
    <lineage>
        <taxon>Eukaryota</taxon>
        <taxon>Sar</taxon>
        <taxon>Rhizaria</taxon>
        <taxon>Cercozoa</taxon>
        <taxon>Chlorarachniophyceae</taxon>
        <taxon>Amorphochlora</taxon>
    </lineage>
</organism>
<feature type="domain" description="Rab-GAP TBC" evidence="2">
    <location>
        <begin position="101"/>
        <end position="306"/>
    </location>
</feature>